<evidence type="ECO:0000256" key="10">
    <source>
        <dbReference type="HAMAP-Rule" id="MF_00463"/>
    </source>
</evidence>
<evidence type="ECO:0000313" key="13">
    <source>
        <dbReference type="EMBL" id="HFX12847.1"/>
    </source>
</evidence>
<feature type="binding site" evidence="10">
    <location>
        <position position="138"/>
    </location>
    <ligand>
        <name>[4Fe-4S] cluster</name>
        <dbReference type="ChEBI" id="CHEBI:49883"/>
        <label>2</label>
    </ligand>
</feature>
<feature type="binding site" evidence="10">
    <location>
        <position position="152"/>
    </location>
    <ligand>
        <name>[4Fe-4S] cluster</name>
        <dbReference type="ChEBI" id="CHEBI:49883"/>
        <label>3</label>
    </ligand>
</feature>
<feature type="domain" description="4Fe-4S" evidence="12">
    <location>
        <begin position="32"/>
        <end position="91"/>
    </location>
</feature>
<comment type="function">
    <text evidence="10">Part of a membrane-bound complex that couples electron transfer with translocation of ions across the membrane.</text>
</comment>
<keyword evidence="3 10" id="KW-0479">Metal-binding</keyword>
<feature type="domain" description="4Fe-4S ferredoxin-type" evidence="11">
    <location>
        <begin position="133"/>
        <end position="162"/>
    </location>
</feature>
<dbReference type="PANTHER" id="PTHR43560:SF1">
    <property type="entry name" value="ION-TRANSLOCATING OXIDOREDUCTASE COMPLEX SUBUNIT B"/>
    <property type="match status" value="1"/>
</dbReference>
<evidence type="ECO:0000256" key="5">
    <source>
        <dbReference type="ARBA" id="ARBA00022967"/>
    </source>
</evidence>
<dbReference type="InterPro" id="IPR017900">
    <property type="entry name" value="4Fe4S_Fe_S_CS"/>
</dbReference>
<evidence type="ECO:0000256" key="2">
    <source>
        <dbReference type="ARBA" id="ARBA00022485"/>
    </source>
</evidence>
<dbReference type="HAMAP" id="MF_00463">
    <property type="entry name" value="RsxB_RnfB"/>
    <property type="match status" value="1"/>
</dbReference>
<evidence type="ECO:0000256" key="9">
    <source>
        <dbReference type="ARBA" id="ARBA00023136"/>
    </source>
</evidence>
<dbReference type="GO" id="GO:0022900">
    <property type="term" value="P:electron transport chain"/>
    <property type="evidence" value="ECO:0007669"/>
    <property type="project" value="UniProtKB-UniRule"/>
</dbReference>
<feature type="binding site" evidence="10">
    <location>
        <position position="175"/>
    </location>
    <ligand>
        <name>[4Fe-4S] cluster</name>
        <dbReference type="ChEBI" id="CHEBI:49883"/>
        <label>3</label>
    </ligand>
</feature>
<evidence type="ECO:0000256" key="8">
    <source>
        <dbReference type="ARBA" id="ARBA00023014"/>
    </source>
</evidence>
<organism evidence="13">
    <name type="scientific">Dictyoglomus thermophilum</name>
    <dbReference type="NCBI Taxonomy" id="14"/>
    <lineage>
        <taxon>Bacteria</taxon>
        <taxon>Pseudomonadati</taxon>
        <taxon>Dictyoglomota</taxon>
        <taxon>Dictyoglomia</taxon>
        <taxon>Dictyoglomales</taxon>
        <taxon>Dictyoglomaceae</taxon>
        <taxon>Dictyoglomus</taxon>
    </lineage>
</organism>
<dbReference type="InterPro" id="IPR007202">
    <property type="entry name" value="4Fe-4S_dom"/>
</dbReference>
<dbReference type="PROSITE" id="PS00198">
    <property type="entry name" value="4FE4S_FER_1"/>
    <property type="match status" value="1"/>
</dbReference>
<feature type="binding site" evidence="10">
    <location>
        <position position="57"/>
    </location>
    <ligand>
        <name>[4Fe-4S] cluster</name>
        <dbReference type="ChEBI" id="CHEBI:49883"/>
        <label>1</label>
    </ligand>
</feature>
<keyword evidence="10" id="KW-1003">Cell membrane</keyword>
<dbReference type="InterPro" id="IPR050395">
    <property type="entry name" value="4Fe4S_Ferredoxin_RnfB"/>
</dbReference>
<feature type="binding site" evidence="10">
    <location>
        <position position="172"/>
    </location>
    <ligand>
        <name>[4Fe-4S] cluster</name>
        <dbReference type="ChEBI" id="CHEBI:49883"/>
        <label>3</label>
    </ligand>
</feature>
<accession>A0A7C3MIX6</accession>
<dbReference type="GO" id="GO:0005886">
    <property type="term" value="C:plasma membrane"/>
    <property type="evidence" value="ECO:0007669"/>
    <property type="project" value="UniProtKB-SubCell"/>
</dbReference>
<feature type="binding site" evidence="10">
    <location>
        <position position="148"/>
    </location>
    <ligand>
        <name>[4Fe-4S] cluster</name>
        <dbReference type="ChEBI" id="CHEBI:49883"/>
        <label>2</label>
    </ligand>
</feature>
<dbReference type="GO" id="GO:0009055">
    <property type="term" value="F:electron transfer activity"/>
    <property type="evidence" value="ECO:0007669"/>
    <property type="project" value="InterPro"/>
</dbReference>
<feature type="binding site" evidence="10">
    <location>
        <position position="178"/>
    </location>
    <ligand>
        <name>[4Fe-4S] cluster</name>
        <dbReference type="ChEBI" id="CHEBI:49883"/>
        <label>3</label>
    </ligand>
</feature>
<dbReference type="Pfam" id="PF04060">
    <property type="entry name" value="FeS"/>
    <property type="match status" value="1"/>
</dbReference>
<keyword evidence="6 10" id="KW-0249">Electron transport</keyword>
<feature type="binding site" evidence="10">
    <location>
        <position position="142"/>
    </location>
    <ligand>
        <name>[4Fe-4S] cluster</name>
        <dbReference type="ChEBI" id="CHEBI:49883"/>
        <label>2</label>
    </ligand>
</feature>
<dbReference type="InterPro" id="IPR010207">
    <property type="entry name" value="Elect_transpt_cplx_RnfB/RsxB"/>
</dbReference>
<keyword evidence="4 10" id="KW-0677">Repeat</keyword>
<feature type="domain" description="4Fe-4S ferredoxin-type" evidence="11">
    <location>
        <begin position="237"/>
        <end position="266"/>
    </location>
</feature>
<proteinExistence type="inferred from homology"/>
<comment type="similarity">
    <text evidence="10">Belongs to the 4Fe4S bacterial-type ferredoxin family. RnfB subfamily.</text>
</comment>
<comment type="caution">
    <text evidence="10">Lacks conserved residue(s) required for the propagation of feature annotation.</text>
</comment>
<keyword evidence="8 10" id="KW-0411">Iron-sulfur</keyword>
<dbReference type="Gene3D" id="3.30.70.20">
    <property type="match status" value="2"/>
</dbReference>
<dbReference type="Pfam" id="PF00037">
    <property type="entry name" value="Fer4"/>
    <property type="match status" value="1"/>
</dbReference>
<keyword evidence="1 10" id="KW-0813">Transport</keyword>
<dbReference type="PANTHER" id="PTHR43560">
    <property type="entry name" value="ION-TRANSLOCATING OXIDOREDUCTASE COMPLEX SUBUNIT B"/>
    <property type="match status" value="1"/>
</dbReference>
<dbReference type="AlphaFoldDB" id="A0A7C3MIX6"/>
<feature type="domain" description="4Fe-4S ferredoxin-type" evidence="11">
    <location>
        <begin position="208"/>
        <end position="236"/>
    </location>
</feature>
<dbReference type="EC" id="7.-.-.-" evidence="10"/>
<dbReference type="CDD" id="cd10549">
    <property type="entry name" value="MtMvhB_like"/>
    <property type="match status" value="1"/>
</dbReference>
<comment type="subcellular location">
    <subcellularLocation>
        <location evidence="10">Cell membrane</location>
    </subcellularLocation>
</comment>
<feature type="region of interest" description="Hydrophobic" evidence="10">
    <location>
        <begin position="1"/>
        <end position="26"/>
    </location>
</feature>
<dbReference type="GO" id="GO:0051539">
    <property type="term" value="F:4 iron, 4 sulfur cluster binding"/>
    <property type="evidence" value="ECO:0007669"/>
    <property type="project" value="UniProtKB-UniRule"/>
</dbReference>
<name>A0A7C3MIX6_DICTH</name>
<dbReference type="EMBL" id="DTIN01000009">
    <property type="protein sequence ID" value="HFX12847.1"/>
    <property type="molecule type" value="Genomic_DNA"/>
</dbReference>
<keyword evidence="2 10" id="KW-0004">4Fe-4S</keyword>
<evidence type="ECO:0000259" key="11">
    <source>
        <dbReference type="PROSITE" id="PS51379"/>
    </source>
</evidence>
<sequence length="266" mass="27760">MELIIISILVLGGIGFLFGLGLAVAGEKFKVELDPRISQIMSVLPGGNCGACGYTGCEACAIAILEGRAPITACIVGGDKVAKEIAKIMGANEEVSLVKQVSFLTCQGGKGIAQERFIYKGVEKCKAANLVQGGYKGCPTGCLGYGDCVRACPFDAIHMGDDGLPKIDVNKCTGCGLCVKACPRGILTLLPVNIPLLLCCKTELPGPDARKVCSHACIGCGICEKVCPKGAIKIEGRFPVINYDLCDGCGICVEKCPTKALILLKR</sequence>
<feature type="binding site" evidence="10">
    <location>
        <position position="49"/>
    </location>
    <ligand>
        <name>[4Fe-4S] cluster</name>
        <dbReference type="ChEBI" id="CHEBI:49883"/>
        <label>1</label>
    </ligand>
</feature>
<evidence type="ECO:0000256" key="6">
    <source>
        <dbReference type="ARBA" id="ARBA00022982"/>
    </source>
</evidence>
<comment type="subunit">
    <text evidence="10">The complex is composed of six subunits: RnfA, RnfB, RnfC, RnfD, RnfE and RnfG.</text>
</comment>
<evidence type="ECO:0000256" key="1">
    <source>
        <dbReference type="ARBA" id="ARBA00022448"/>
    </source>
</evidence>
<evidence type="ECO:0000256" key="4">
    <source>
        <dbReference type="ARBA" id="ARBA00022737"/>
    </source>
</evidence>
<comment type="caution">
    <text evidence="13">The sequence shown here is derived from an EMBL/GenBank/DDBJ whole genome shotgun (WGS) entry which is preliminary data.</text>
</comment>
<protein>
    <recommendedName>
        <fullName evidence="10">Ion-translocating oxidoreductase complex subunit B</fullName>
        <ecNumber evidence="10">7.-.-.-</ecNumber>
    </recommendedName>
    <alternativeName>
        <fullName evidence="10">Rnf electron transport complex subunit B</fullName>
    </alternativeName>
</protein>
<keyword evidence="9 10" id="KW-0472">Membrane</keyword>
<dbReference type="PROSITE" id="PS51379">
    <property type="entry name" value="4FE4S_FER_2"/>
    <property type="match status" value="4"/>
</dbReference>
<dbReference type="Pfam" id="PF12838">
    <property type="entry name" value="Fer4_7"/>
    <property type="match status" value="1"/>
</dbReference>
<dbReference type="GO" id="GO:0046872">
    <property type="term" value="F:metal ion binding"/>
    <property type="evidence" value="ECO:0007669"/>
    <property type="project" value="UniProtKB-KW"/>
</dbReference>
<feature type="binding site" evidence="10">
    <location>
        <position position="182"/>
    </location>
    <ligand>
        <name>[4Fe-4S] cluster</name>
        <dbReference type="ChEBI" id="CHEBI:49883"/>
        <label>2</label>
    </ligand>
</feature>
<dbReference type="Gene3D" id="1.10.15.40">
    <property type="entry name" value="Electron transport complex subunit B, putative Fe-S cluster"/>
    <property type="match status" value="1"/>
</dbReference>
<keyword evidence="7 10" id="KW-0408">Iron</keyword>
<comment type="cofactor">
    <cofactor evidence="10">
        <name>[4Fe-4S] cluster</name>
        <dbReference type="ChEBI" id="CHEBI:49883"/>
    </cofactor>
    <text evidence="10">Binds 3 [4Fe-4S] clusters.</text>
</comment>
<evidence type="ECO:0000256" key="7">
    <source>
        <dbReference type="ARBA" id="ARBA00023004"/>
    </source>
</evidence>
<feature type="binding site" evidence="10">
    <location>
        <position position="52"/>
    </location>
    <ligand>
        <name>[4Fe-4S] cluster</name>
        <dbReference type="ChEBI" id="CHEBI:49883"/>
        <label>1</label>
    </ligand>
</feature>
<feature type="domain" description="4Fe-4S ferredoxin-type" evidence="11">
    <location>
        <begin position="163"/>
        <end position="192"/>
    </location>
</feature>
<gene>
    <name evidence="10" type="primary">rnfB</name>
    <name evidence="13" type="ORF">ENW00_01650</name>
</gene>
<dbReference type="SUPFAM" id="SSF54862">
    <property type="entry name" value="4Fe-4S ferredoxins"/>
    <property type="match status" value="2"/>
</dbReference>
<feature type="binding site" evidence="10">
    <location>
        <position position="74"/>
    </location>
    <ligand>
        <name>[4Fe-4S] cluster</name>
        <dbReference type="ChEBI" id="CHEBI:49883"/>
        <label>1</label>
    </ligand>
</feature>
<evidence type="ECO:0000259" key="12">
    <source>
        <dbReference type="PROSITE" id="PS51656"/>
    </source>
</evidence>
<reference evidence="13" key="1">
    <citation type="journal article" date="2020" name="mSystems">
        <title>Genome- and Community-Level Interaction Insights into Carbon Utilization and Element Cycling Functions of Hydrothermarchaeota in Hydrothermal Sediment.</title>
        <authorList>
            <person name="Zhou Z."/>
            <person name="Liu Y."/>
            <person name="Xu W."/>
            <person name="Pan J."/>
            <person name="Luo Z.H."/>
            <person name="Li M."/>
        </authorList>
    </citation>
    <scope>NUCLEOTIDE SEQUENCE [LARGE SCALE GENOMIC DNA]</scope>
    <source>
        <strain evidence="13">SpSt-81</strain>
    </source>
</reference>
<dbReference type="InterPro" id="IPR017896">
    <property type="entry name" value="4Fe4S_Fe-S-bd"/>
</dbReference>
<dbReference type="PROSITE" id="PS51656">
    <property type="entry name" value="4FE4S"/>
    <property type="match status" value="1"/>
</dbReference>
<evidence type="ECO:0000256" key="3">
    <source>
        <dbReference type="ARBA" id="ARBA00022723"/>
    </source>
</evidence>
<keyword evidence="5 10" id="KW-1278">Translocase</keyword>
<dbReference type="NCBIfam" id="TIGR01944">
    <property type="entry name" value="rnfB"/>
    <property type="match status" value="1"/>
</dbReference>